<comment type="caution">
    <text evidence="11">The sequence shown here is derived from an EMBL/GenBank/DDBJ whole genome shotgun (WGS) entry which is preliminary data.</text>
</comment>
<evidence type="ECO:0000313" key="11">
    <source>
        <dbReference type="EMBL" id="MBJ3774354.1"/>
    </source>
</evidence>
<dbReference type="SUPFAM" id="SSF53383">
    <property type="entry name" value="PLP-dependent transferases"/>
    <property type="match status" value="1"/>
</dbReference>
<dbReference type="EC" id="4.1.1.81" evidence="4"/>
<evidence type="ECO:0000256" key="8">
    <source>
        <dbReference type="ARBA" id="ARBA00029996"/>
    </source>
</evidence>
<evidence type="ECO:0000256" key="4">
    <source>
        <dbReference type="ARBA" id="ARBA00012285"/>
    </source>
</evidence>
<comment type="pathway">
    <text evidence="3">Cofactor biosynthesis; adenosylcobalamin biosynthesis.</text>
</comment>
<comment type="cofactor">
    <cofactor evidence="1">
        <name>pyridoxal 5'-phosphate</name>
        <dbReference type="ChEBI" id="CHEBI:597326"/>
    </cofactor>
</comment>
<dbReference type="GO" id="GO:0009236">
    <property type="term" value="P:cobalamin biosynthetic process"/>
    <property type="evidence" value="ECO:0007669"/>
    <property type="project" value="UniProtKB-KW"/>
</dbReference>
<reference evidence="11" key="1">
    <citation type="submission" date="2020-12" db="EMBL/GenBank/DDBJ databases">
        <title>Bacterial taxonomy.</title>
        <authorList>
            <person name="Pan X."/>
        </authorList>
    </citation>
    <scope>NUCLEOTIDE SEQUENCE</scope>
    <source>
        <strain evidence="11">B2012</strain>
    </source>
</reference>
<evidence type="ECO:0000256" key="5">
    <source>
        <dbReference type="ARBA" id="ARBA00022573"/>
    </source>
</evidence>
<dbReference type="InterPro" id="IPR005860">
    <property type="entry name" value="CobD"/>
</dbReference>
<proteinExistence type="predicted"/>
<evidence type="ECO:0000313" key="12">
    <source>
        <dbReference type="Proteomes" id="UP000609531"/>
    </source>
</evidence>
<dbReference type="Gene3D" id="3.40.640.10">
    <property type="entry name" value="Type I PLP-dependent aspartate aminotransferase-like (Major domain)"/>
    <property type="match status" value="1"/>
</dbReference>
<keyword evidence="7 11" id="KW-0456">Lyase</keyword>
<keyword evidence="5" id="KW-0169">Cobalamin biosynthesis</keyword>
<evidence type="ECO:0000256" key="6">
    <source>
        <dbReference type="ARBA" id="ARBA00022898"/>
    </source>
</evidence>
<dbReference type="PANTHER" id="PTHR42885:SF1">
    <property type="entry name" value="THREONINE-PHOSPHATE DECARBOXYLASE"/>
    <property type="match status" value="1"/>
</dbReference>
<evidence type="ECO:0000256" key="2">
    <source>
        <dbReference type="ARBA" id="ARBA00003444"/>
    </source>
</evidence>
<dbReference type="InterPro" id="IPR015424">
    <property type="entry name" value="PyrdxlP-dep_Trfase"/>
</dbReference>
<evidence type="ECO:0000256" key="1">
    <source>
        <dbReference type="ARBA" id="ARBA00001933"/>
    </source>
</evidence>
<dbReference type="InterPro" id="IPR015422">
    <property type="entry name" value="PyrdxlP-dep_Trfase_small"/>
</dbReference>
<dbReference type="GO" id="GO:0030170">
    <property type="term" value="F:pyridoxal phosphate binding"/>
    <property type="evidence" value="ECO:0007669"/>
    <property type="project" value="InterPro"/>
</dbReference>
<dbReference type="PROSITE" id="PS00105">
    <property type="entry name" value="AA_TRANSFER_CLASS_1"/>
    <property type="match status" value="1"/>
</dbReference>
<dbReference type="GO" id="GO:0048472">
    <property type="term" value="F:threonine-phosphate decarboxylase activity"/>
    <property type="evidence" value="ECO:0007669"/>
    <property type="project" value="UniProtKB-EC"/>
</dbReference>
<dbReference type="InterPro" id="IPR004838">
    <property type="entry name" value="NHTrfase_class1_PyrdxlP-BS"/>
</dbReference>
<evidence type="ECO:0000256" key="7">
    <source>
        <dbReference type="ARBA" id="ARBA00023239"/>
    </source>
</evidence>
<dbReference type="InterPro" id="IPR004839">
    <property type="entry name" value="Aminotransferase_I/II_large"/>
</dbReference>
<protein>
    <recommendedName>
        <fullName evidence="4">threonine-phosphate decarboxylase</fullName>
        <ecNumber evidence="4">4.1.1.81</ecNumber>
    </recommendedName>
    <alternativeName>
        <fullName evidence="8">L-threonine-O-3-phosphate decarboxylase</fullName>
    </alternativeName>
</protein>
<evidence type="ECO:0000256" key="9">
    <source>
        <dbReference type="ARBA" id="ARBA00048531"/>
    </source>
</evidence>
<keyword evidence="12" id="KW-1185">Reference proteome</keyword>
<evidence type="ECO:0000259" key="10">
    <source>
        <dbReference type="Pfam" id="PF00155"/>
    </source>
</evidence>
<comment type="function">
    <text evidence="2">Decarboxylates L-threonine-O-3-phosphate to yield (R)-1-amino-2-propanol O-2-phosphate, the precursor for the linkage between the nucleotide loop and the corrin ring in cobalamin.</text>
</comment>
<keyword evidence="6" id="KW-0663">Pyridoxal phosphate</keyword>
<gene>
    <name evidence="11" type="ORF">JCR33_01560</name>
</gene>
<name>A0A934IMZ1_9HYPH</name>
<accession>A0A934IMZ1</accession>
<dbReference type="PANTHER" id="PTHR42885">
    <property type="entry name" value="HISTIDINOL-PHOSPHATE AMINOTRANSFERASE-RELATED"/>
    <property type="match status" value="1"/>
</dbReference>
<dbReference type="EMBL" id="JAEKJA010000001">
    <property type="protein sequence ID" value="MBJ3774354.1"/>
    <property type="molecule type" value="Genomic_DNA"/>
</dbReference>
<dbReference type="NCBIfam" id="TIGR01140">
    <property type="entry name" value="L_thr_O3P_dcar"/>
    <property type="match status" value="1"/>
</dbReference>
<evidence type="ECO:0000256" key="3">
    <source>
        <dbReference type="ARBA" id="ARBA00004953"/>
    </source>
</evidence>
<organism evidence="11 12">
    <name type="scientific">Acuticoccus mangrovi</name>
    <dbReference type="NCBI Taxonomy" id="2796142"/>
    <lineage>
        <taxon>Bacteria</taxon>
        <taxon>Pseudomonadati</taxon>
        <taxon>Pseudomonadota</taxon>
        <taxon>Alphaproteobacteria</taxon>
        <taxon>Hyphomicrobiales</taxon>
        <taxon>Amorphaceae</taxon>
        <taxon>Acuticoccus</taxon>
    </lineage>
</organism>
<dbReference type="Gene3D" id="3.90.1150.10">
    <property type="entry name" value="Aspartate Aminotransferase, domain 1"/>
    <property type="match status" value="1"/>
</dbReference>
<dbReference type="InterPro" id="IPR015421">
    <property type="entry name" value="PyrdxlP-dep_Trfase_major"/>
</dbReference>
<dbReference type="Proteomes" id="UP000609531">
    <property type="component" value="Unassembled WGS sequence"/>
</dbReference>
<dbReference type="Pfam" id="PF00155">
    <property type="entry name" value="Aminotran_1_2"/>
    <property type="match status" value="1"/>
</dbReference>
<dbReference type="AlphaFoldDB" id="A0A934IMZ1"/>
<sequence length="327" mass="33556">MVRPVSVSHGGDLAEARHLAGGKAVLDLSTGINPHAYPATVPLDAMTGLPQSEMLAGCLAAAREAYRVPASAAIAAAPGTQAILQWLPRLFSARRVAVVGPTYGEHAATWRRCAEVVEVPDLAAAEGADVAVVVTPNNPDGRRTPAAEIAAFAAATGARVIVDEAFGDLDPAATAAGRPGTLVLKSFGKFYGLAGLRLGFAIGDAADIATLADALGPWAVSGPALAVGRAALADAAWAAAMRRRLAEERIALDGALAAAGLAVVGGTDLFRLVETDQAAAWHHRLAERGIWTRRFTEAPDRLRFGLPGAALPRLAQSLLATRAALGV</sequence>
<comment type="catalytic activity">
    <reaction evidence="9">
        <text>O-phospho-L-threonine + H(+) = (R)-1-aminopropan-2-yl phosphate + CO2</text>
        <dbReference type="Rhea" id="RHEA:11492"/>
        <dbReference type="ChEBI" id="CHEBI:15378"/>
        <dbReference type="ChEBI" id="CHEBI:16526"/>
        <dbReference type="ChEBI" id="CHEBI:58563"/>
        <dbReference type="ChEBI" id="CHEBI:58675"/>
        <dbReference type="EC" id="4.1.1.81"/>
    </reaction>
</comment>
<feature type="domain" description="Aminotransferase class I/classII large" evidence="10">
    <location>
        <begin position="69"/>
        <end position="306"/>
    </location>
</feature>